<dbReference type="PANTHER" id="PTHR36390:SF1">
    <property type="entry name" value="MYOSIN HEAVY CHAIN-LIKE PROTEIN"/>
    <property type="match status" value="1"/>
</dbReference>
<reference evidence="3" key="1">
    <citation type="submission" date="2024-02" db="EMBL/GenBank/DDBJ databases">
        <authorList>
            <consortium name="ELIXIR-Norway"/>
            <consortium name="Elixir Norway"/>
        </authorList>
    </citation>
    <scope>NUCLEOTIDE SEQUENCE</scope>
</reference>
<evidence type="ECO:0000313" key="4">
    <source>
        <dbReference type="Proteomes" id="UP001497444"/>
    </source>
</evidence>
<gene>
    <name evidence="3" type="ORF">CSSPJE1EN1_LOCUS18589</name>
</gene>
<dbReference type="PANTHER" id="PTHR36390">
    <property type="entry name" value="MYOSIN HEAVY CHAIN-LIKE PROTEIN"/>
    <property type="match status" value="1"/>
</dbReference>
<feature type="compositionally biased region" description="Basic and acidic residues" evidence="2">
    <location>
        <begin position="214"/>
        <end position="226"/>
    </location>
</feature>
<feature type="coiled-coil region" evidence="1">
    <location>
        <begin position="406"/>
        <end position="589"/>
    </location>
</feature>
<accession>A0ABP0X1X5</accession>
<dbReference type="Proteomes" id="UP001497444">
    <property type="component" value="Chromosome 5"/>
</dbReference>
<dbReference type="EMBL" id="OZ020100">
    <property type="protein sequence ID" value="CAK9273111.1"/>
    <property type="molecule type" value="Genomic_DNA"/>
</dbReference>
<sequence length="813" mass="93028">MANVSRKWKSSTWRLGKSRAKEPEMVESPLPYGWSFAHDLDHREQNHQLQSESAIGVPLDKQSSIHVQGRLSESPEVRERLERLVSESTKKPGHARSDSAGSLRMASHVSNIINFEQAYNKLKGERDMFEEFFLAEQTRVRCVEEEFVAKEVEFASVMHEASRAADLERELKSSSDYCAKLEQQIQEKTLEAKAANEHIRTYIGRNQVAESSEQEQRMKELEDEQSRTNASLKLEVTRLKEQLARSDARCLETKQALDSKSIEIHLMKERVCRIEGQLAESEEEGTRLQEKILILEEEVSKLQADNMELQLQLELESNNEAKLEEDWINERAEWEARVAHLETELNLASCTNGELDFLITPMKGASDRTLGSPRTPTGRFSIQTLLDLGEASLEVEDDFHELRLKHADAEVQVQSATFELQKKEQQLVELREIVSQMKVELAAEKEKAKEEAEDLTQEMAELRYQLMEMVEQERELRAQVEQASVLRVEELEAQVKDARKEVLHSLVRRREAEENAEGYTLEVQRLQLANENLKKGLKEAKENAMQAKEEAEAEVQQAKKDARHLAESNLELEKQVTEVRAACDCLSRENLHLQRSLDEAMAGTVKLEQTLVKKESEYLSLLEVERNALETSMTTAVAKFEEKVLSFEKKESQFTSLLEQERKELEASKAALVNYEKEQISLLEKESEYLAVIKELRKQLEVLETTVANLKKEQQADGVTKMELVNNTHDKEMQTTGISLSLSREEGNDSPLETNPEIAALERETEGLDLEKSKVKHLHRDFPEENTFSSELEIAQNNPGLFLLDSCIVVVTE</sequence>
<feature type="region of interest" description="Disordered" evidence="2">
    <location>
        <begin position="1"/>
        <end position="24"/>
    </location>
</feature>
<organism evidence="3 4">
    <name type="scientific">Sphagnum jensenii</name>
    <dbReference type="NCBI Taxonomy" id="128206"/>
    <lineage>
        <taxon>Eukaryota</taxon>
        <taxon>Viridiplantae</taxon>
        <taxon>Streptophyta</taxon>
        <taxon>Embryophyta</taxon>
        <taxon>Bryophyta</taxon>
        <taxon>Sphagnophytina</taxon>
        <taxon>Sphagnopsida</taxon>
        <taxon>Sphagnales</taxon>
        <taxon>Sphagnaceae</taxon>
        <taxon>Sphagnum</taxon>
    </lineage>
</organism>
<keyword evidence="1" id="KW-0175">Coiled coil</keyword>
<feature type="coiled-coil region" evidence="1">
    <location>
        <begin position="658"/>
        <end position="713"/>
    </location>
</feature>
<proteinExistence type="predicted"/>
<protein>
    <submittedName>
        <fullName evidence="3">Uncharacterized protein</fullName>
    </submittedName>
</protein>
<evidence type="ECO:0000256" key="2">
    <source>
        <dbReference type="SAM" id="MobiDB-lite"/>
    </source>
</evidence>
<feature type="coiled-coil region" evidence="1">
    <location>
        <begin position="278"/>
        <end position="344"/>
    </location>
</feature>
<name>A0ABP0X1X5_9BRYO</name>
<keyword evidence="4" id="KW-1185">Reference proteome</keyword>
<evidence type="ECO:0000313" key="3">
    <source>
        <dbReference type="EMBL" id="CAK9273111.1"/>
    </source>
</evidence>
<feature type="region of interest" description="Disordered" evidence="2">
    <location>
        <begin position="207"/>
        <end position="226"/>
    </location>
</feature>
<evidence type="ECO:0000256" key="1">
    <source>
        <dbReference type="SAM" id="Coils"/>
    </source>
</evidence>